<organism evidence="1 3">
    <name type="scientific">Thermoproteota archaeon</name>
    <dbReference type="NCBI Taxonomy" id="2056631"/>
    <lineage>
        <taxon>Archaea</taxon>
        <taxon>Thermoproteota</taxon>
    </lineage>
</organism>
<name>A0A497F0H3_9CREN</name>
<proteinExistence type="predicted"/>
<dbReference type="EMBL" id="QMRA01000063">
    <property type="protein sequence ID" value="RLE53504.1"/>
    <property type="molecule type" value="Genomic_DNA"/>
</dbReference>
<dbReference type="AlphaFoldDB" id="A0A497F0H3"/>
<evidence type="ECO:0000313" key="2">
    <source>
        <dbReference type="EMBL" id="RLE53504.1"/>
    </source>
</evidence>
<dbReference type="Proteomes" id="UP000269499">
    <property type="component" value="Unassembled WGS sequence"/>
</dbReference>
<accession>A0A497F0H3</accession>
<evidence type="ECO:0000313" key="1">
    <source>
        <dbReference type="EMBL" id="RLE52410.1"/>
    </source>
</evidence>
<evidence type="ECO:0000313" key="4">
    <source>
        <dbReference type="Proteomes" id="UP000269499"/>
    </source>
</evidence>
<dbReference type="EMBL" id="QMQZ01000001">
    <property type="protein sequence ID" value="RLE52410.1"/>
    <property type="molecule type" value="Genomic_DNA"/>
</dbReference>
<dbReference type="PANTHER" id="PTHR35866:SF2">
    <property type="entry name" value="YKGJ FAMILY CYSTEINE CLUSTER PROTEIN"/>
    <property type="match status" value="1"/>
</dbReference>
<sequence>MPFKCMKCGKCCRETEMPLTMRDLKRITSLGYKVHQFAMFNGRYWQLKNVDGHCFFLNPKTNECTIYPYRPEGCKLYPIIYIEGEGVSVDPECPAANTVSAEEIEKAAPKLMKLIMEVEGIEEDN</sequence>
<dbReference type="PANTHER" id="PTHR35866">
    <property type="entry name" value="PUTATIVE-RELATED"/>
    <property type="match status" value="1"/>
</dbReference>
<reference evidence="3 4" key="1">
    <citation type="submission" date="2018-06" db="EMBL/GenBank/DDBJ databases">
        <title>Extensive metabolic versatility and redundancy in microbially diverse, dynamic hydrothermal sediments.</title>
        <authorList>
            <person name="Dombrowski N."/>
            <person name="Teske A."/>
            <person name="Baker B.J."/>
        </authorList>
    </citation>
    <scope>NUCLEOTIDE SEQUENCE [LARGE SCALE GENOMIC DNA]</scope>
    <source>
        <strain evidence="2">B20_G2</strain>
        <strain evidence="1">B29_G17</strain>
    </source>
</reference>
<protein>
    <submittedName>
        <fullName evidence="1">YkgJ family cysteine cluster protein</fullName>
    </submittedName>
</protein>
<gene>
    <name evidence="1" type="ORF">DRJ20_00155</name>
    <name evidence="2" type="ORF">DRJ26_03275</name>
</gene>
<comment type="caution">
    <text evidence="1">The sequence shown here is derived from an EMBL/GenBank/DDBJ whole genome shotgun (WGS) entry which is preliminary data.</text>
</comment>
<dbReference type="Pfam" id="PF03692">
    <property type="entry name" value="CxxCxxCC"/>
    <property type="match status" value="1"/>
</dbReference>
<dbReference type="InterPro" id="IPR005358">
    <property type="entry name" value="Puta_zinc/iron-chelating_dom"/>
</dbReference>
<evidence type="ECO:0000313" key="3">
    <source>
        <dbReference type="Proteomes" id="UP000268446"/>
    </source>
</evidence>
<dbReference type="Proteomes" id="UP000268446">
    <property type="component" value="Unassembled WGS sequence"/>
</dbReference>